<protein>
    <submittedName>
        <fullName evidence="1">Uncharacterized protein</fullName>
    </submittedName>
</protein>
<reference evidence="1" key="1">
    <citation type="submission" date="2023-03" db="EMBL/GenBank/DDBJ databases">
        <title>Massive genome expansion in bonnet fungi (Mycena s.s.) driven by repeated elements and novel gene families across ecological guilds.</title>
        <authorList>
            <consortium name="Lawrence Berkeley National Laboratory"/>
            <person name="Harder C.B."/>
            <person name="Miyauchi S."/>
            <person name="Viragh M."/>
            <person name="Kuo A."/>
            <person name="Thoen E."/>
            <person name="Andreopoulos B."/>
            <person name="Lu D."/>
            <person name="Skrede I."/>
            <person name="Drula E."/>
            <person name="Henrissat B."/>
            <person name="Morin E."/>
            <person name="Kohler A."/>
            <person name="Barry K."/>
            <person name="LaButti K."/>
            <person name="Morin E."/>
            <person name="Salamov A."/>
            <person name="Lipzen A."/>
            <person name="Mereny Z."/>
            <person name="Hegedus B."/>
            <person name="Baldrian P."/>
            <person name="Stursova M."/>
            <person name="Weitz H."/>
            <person name="Taylor A."/>
            <person name="Grigoriev I.V."/>
            <person name="Nagy L.G."/>
            <person name="Martin F."/>
            <person name="Kauserud H."/>
        </authorList>
    </citation>
    <scope>NUCLEOTIDE SEQUENCE</scope>
    <source>
        <strain evidence="1">9144</strain>
    </source>
</reference>
<dbReference type="AlphaFoldDB" id="A0AAD7E1F6"/>
<evidence type="ECO:0000313" key="1">
    <source>
        <dbReference type="EMBL" id="KAJ7223460.1"/>
    </source>
</evidence>
<keyword evidence="2" id="KW-1185">Reference proteome</keyword>
<accession>A0AAD7E1F6</accession>
<sequence>MDLVPDQNTNDGLQIGVYRARWQRRSEFIHAIEETRQDLPVSDTTGLTSLAFAIASAHNRPATHRRAIAPYRRRRGSAPSTRDVQTGTVAARRACGTPKVDAMASRRKASHPLSQPCVESYPVVPQRFPHSADEEKAYLHQPGALPAPDAAIAVLTASAQGFTSSGAFRAASFRAVFLPLCHMCQCRLAPLHNDRRPLASTSNTHPDCHWWRGVRHHVVCCIVAARVPRRRVADLVGPSVLTPTPYMSVPAFAVSASFPFSRHECSLDACLWSHPRSRSLRTPWLAVDWRTSDAGACYPQTSVRRAIRWHVLVSAAVRERT</sequence>
<comment type="caution">
    <text evidence="1">The sequence shown here is derived from an EMBL/GenBank/DDBJ whole genome shotgun (WGS) entry which is preliminary data.</text>
</comment>
<gene>
    <name evidence="1" type="ORF">GGX14DRAFT_558025</name>
</gene>
<proteinExistence type="predicted"/>
<name>A0AAD7E1F6_9AGAR</name>
<dbReference type="EMBL" id="JARJCW010000006">
    <property type="protein sequence ID" value="KAJ7223460.1"/>
    <property type="molecule type" value="Genomic_DNA"/>
</dbReference>
<dbReference type="Proteomes" id="UP001219525">
    <property type="component" value="Unassembled WGS sequence"/>
</dbReference>
<organism evidence="1 2">
    <name type="scientific">Mycena pura</name>
    <dbReference type="NCBI Taxonomy" id="153505"/>
    <lineage>
        <taxon>Eukaryota</taxon>
        <taxon>Fungi</taxon>
        <taxon>Dikarya</taxon>
        <taxon>Basidiomycota</taxon>
        <taxon>Agaricomycotina</taxon>
        <taxon>Agaricomycetes</taxon>
        <taxon>Agaricomycetidae</taxon>
        <taxon>Agaricales</taxon>
        <taxon>Marasmiineae</taxon>
        <taxon>Mycenaceae</taxon>
        <taxon>Mycena</taxon>
    </lineage>
</organism>
<evidence type="ECO:0000313" key="2">
    <source>
        <dbReference type="Proteomes" id="UP001219525"/>
    </source>
</evidence>